<evidence type="ECO:0000313" key="2">
    <source>
        <dbReference type="Proteomes" id="UP001601059"/>
    </source>
</evidence>
<dbReference type="Gene3D" id="2.40.10.120">
    <property type="match status" value="1"/>
</dbReference>
<comment type="caution">
    <text evidence="1">The sequence shown here is derived from an EMBL/GenBank/DDBJ whole genome shotgun (WGS) entry which is preliminary data.</text>
</comment>
<accession>A0ABW6KBL6</accession>
<name>A0ABW6KBL6_9BACI</name>
<dbReference type="PANTHER" id="PTHR31891:SF1">
    <property type="entry name" value="FORMAMIDASE C869.04-RELATED"/>
    <property type="match status" value="1"/>
</dbReference>
<dbReference type="Gene3D" id="2.60.120.580">
    <property type="entry name" value="Acetamidase/Formamidase-like domains"/>
    <property type="match status" value="1"/>
</dbReference>
<dbReference type="Gene3D" id="3.10.28.20">
    <property type="entry name" value="Acetamidase/Formamidase-like domains"/>
    <property type="match status" value="1"/>
</dbReference>
<dbReference type="RefSeq" id="WP_389361547.1">
    <property type="nucleotide sequence ID" value="NZ_JBIACK010000006.1"/>
</dbReference>
<protein>
    <submittedName>
        <fullName evidence="1">Acetamidase/formamidase family protein</fullName>
    </submittedName>
</protein>
<dbReference type="SUPFAM" id="SSF141130">
    <property type="entry name" value="Acetamidase/Formamidase-like"/>
    <property type="match status" value="1"/>
</dbReference>
<proteinExistence type="predicted"/>
<dbReference type="Proteomes" id="UP001601059">
    <property type="component" value="Unassembled WGS sequence"/>
</dbReference>
<dbReference type="EMBL" id="JBIACK010000006">
    <property type="protein sequence ID" value="MFE8701577.1"/>
    <property type="molecule type" value="Genomic_DNA"/>
</dbReference>
<sequence length="299" mass="32780">MHYLKREHSVYSFSKNHKPELHIKSGEKVVFQTYDCFTNQIQSEEDLVTSIDFSKVNPATGPVYIEEAQPGDILKVEIHDVKVRDWGVISTLPEIGVLIHRAETKTKIVEVENSLTVHFNDEISFDAAPMIGVIGCAPADEDVPCGLPGNHGGNIDNHVITKGSTVYLPVNVEGALFGLGDIHASMGDGEIGGTGVEISGEVETTISTIKGESIPRPLVETDDSWYTVASSDNTDRAIQIACEDMQDLLVKKWNLSPTDAYLLMSVAGDVQMCQCCKPSPIDVIARFRMPKIKNMPRLI</sequence>
<organism evidence="1 2">
    <name type="scientific">Cytobacillus spartinae</name>
    <dbReference type="NCBI Taxonomy" id="3299023"/>
    <lineage>
        <taxon>Bacteria</taxon>
        <taxon>Bacillati</taxon>
        <taxon>Bacillota</taxon>
        <taxon>Bacilli</taxon>
        <taxon>Bacillales</taxon>
        <taxon>Bacillaceae</taxon>
        <taxon>Cytobacillus</taxon>
    </lineage>
</organism>
<reference evidence="1 2" key="1">
    <citation type="submission" date="2024-08" db="EMBL/GenBank/DDBJ databases">
        <title>Two novel Cytobacillus novel species.</title>
        <authorList>
            <person name="Liu G."/>
        </authorList>
    </citation>
    <scope>NUCLEOTIDE SEQUENCE [LARGE SCALE GENOMIC DNA]</scope>
    <source>
        <strain evidence="1 2">FJAT-54145</strain>
    </source>
</reference>
<evidence type="ECO:0000313" key="1">
    <source>
        <dbReference type="EMBL" id="MFE8701577.1"/>
    </source>
</evidence>
<keyword evidence="2" id="KW-1185">Reference proteome</keyword>
<gene>
    <name evidence="1" type="ORF">ACFYKX_13315</name>
</gene>
<dbReference type="Pfam" id="PF03069">
    <property type="entry name" value="FmdA_AmdA"/>
    <property type="match status" value="2"/>
</dbReference>
<dbReference type="PANTHER" id="PTHR31891">
    <property type="entry name" value="FORMAMIDASE C869.04-RELATED"/>
    <property type="match status" value="1"/>
</dbReference>
<dbReference type="InterPro" id="IPR004304">
    <property type="entry name" value="FmdA_AmdA"/>
</dbReference>